<dbReference type="Proteomes" id="UP000008021">
    <property type="component" value="Chromosome 1"/>
</dbReference>
<feature type="coiled-coil region" evidence="1">
    <location>
        <begin position="60"/>
        <end position="115"/>
    </location>
</feature>
<evidence type="ECO:0000256" key="1">
    <source>
        <dbReference type="SAM" id="Coils"/>
    </source>
</evidence>
<proteinExistence type="predicted"/>
<dbReference type="EnsemblPlants" id="OMERI01G21120.1">
    <property type="protein sequence ID" value="OMERI01G21120.1"/>
    <property type="gene ID" value="OMERI01G21120"/>
</dbReference>
<reference evidence="2" key="1">
    <citation type="submission" date="2015-04" db="UniProtKB">
        <authorList>
            <consortium name="EnsemblPlants"/>
        </authorList>
    </citation>
    <scope>IDENTIFICATION</scope>
</reference>
<accession>A0A0E0C4R5</accession>
<sequence>MVSEPSIHGVSSVGKIYSDVPCNSLSDLDKDGAHGTNAHQLFDEMLSQHEVSEDDSRVQEKSLDDALDQIMEKLELMEAKRRQNEKIDRILEKFNEMEKRERESMQRRRDIMEELSTNIKATTTVIMAAPYSPPMAPSPSLPTNCSTECPYASSPIDGENKDQTPYIVIRDLPNVMPAKCSTNCSIPNVVPNLTVVAMVTCALTNMDSKYLEVGEDITCTTSVDCIGHPKDTHKVFDDGHRCQHRIKQAVVVFPLMFSPLEIITVLIELSHVMELKLDVFISVGNKVSIGCPQSDKQLVEHPYRNPWPPPYPQCCNGNSTGWMPPWLPLIGLLEAREGKCFTTDFAAIIIPWNEQKKMMTIETCTCFERKMQKSWDPTFQAEP</sequence>
<organism evidence="2">
    <name type="scientific">Oryza meridionalis</name>
    <dbReference type="NCBI Taxonomy" id="40149"/>
    <lineage>
        <taxon>Eukaryota</taxon>
        <taxon>Viridiplantae</taxon>
        <taxon>Streptophyta</taxon>
        <taxon>Embryophyta</taxon>
        <taxon>Tracheophyta</taxon>
        <taxon>Spermatophyta</taxon>
        <taxon>Magnoliopsida</taxon>
        <taxon>Liliopsida</taxon>
        <taxon>Poales</taxon>
        <taxon>Poaceae</taxon>
        <taxon>BOP clade</taxon>
        <taxon>Oryzoideae</taxon>
        <taxon>Oryzeae</taxon>
        <taxon>Oryzinae</taxon>
        <taxon>Oryza</taxon>
    </lineage>
</organism>
<dbReference type="AlphaFoldDB" id="A0A0E0C4R5"/>
<dbReference type="Gramene" id="OMERI01G21120.1">
    <property type="protein sequence ID" value="OMERI01G21120.1"/>
    <property type="gene ID" value="OMERI01G21120"/>
</dbReference>
<protein>
    <submittedName>
        <fullName evidence="2">Uncharacterized protein</fullName>
    </submittedName>
</protein>
<name>A0A0E0C4R5_9ORYZ</name>
<evidence type="ECO:0000313" key="2">
    <source>
        <dbReference type="EnsemblPlants" id="OMERI01G21120.1"/>
    </source>
</evidence>
<dbReference type="HOGENOM" id="CLU_722376_0_0_1"/>
<reference evidence="2" key="2">
    <citation type="submission" date="2018-05" db="EMBL/GenBank/DDBJ databases">
        <title>OmerRS3 (Oryza meridionalis Reference Sequence Version 3).</title>
        <authorList>
            <person name="Zhang J."/>
            <person name="Kudrna D."/>
            <person name="Lee S."/>
            <person name="Talag J."/>
            <person name="Welchert J."/>
            <person name="Wing R.A."/>
        </authorList>
    </citation>
    <scope>NUCLEOTIDE SEQUENCE [LARGE SCALE GENOMIC DNA]</scope>
    <source>
        <strain evidence="2">cv. OR44</strain>
    </source>
</reference>
<keyword evidence="3" id="KW-1185">Reference proteome</keyword>
<keyword evidence="1" id="KW-0175">Coiled coil</keyword>
<evidence type="ECO:0000313" key="3">
    <source>
        <dbReference type="Proteomes" id="UP000008021"/>
    </source>
</evidence>